<proteinExistence type="predicted"/>
<evidence type="ECO:0000313" key="1">
    <source>
        <dbReference type="EMBL" id="KKK72622.1"/>
    </source>
</evidence>
<accession>A0A0F8XU25</accession>
<gene>
    <name evidence="1" type="ORF">LCGC14_2902020</name>
</gene>
<name>A0A0F8XU25_9ZZZZ</name>
<sequence>MKRIPVCDECDCQDFSVRIVRSPQGIELVKASEYFRPRSKAAVTSMLVYTTRVAQCKVCGAEYEWTDD</sequence>
<protein>
    <submittedName>
        <fullName evidence="1">Uncharacterized protein</fullName>
    </submittedName>
</protein>
<dbReference type="AlphaFoldDB" id="A0A0F8XU25"/>
<reference evidence="1" key="1">
    <citation type="journal article" date="2015" name="Nature">
        <title>Complex archaea that bridge the gap between prokaryotes and eukaryotes.</title>
        <authorList>
            <person name="Spang A."/>
            <person name="Saw J.H."/>
            <person name="Jorgensen S.L."/>
            <person name="Zaremba-Niedzwiedzka K."/>
            <person name="Martijn J."/>
            <person name="Lind A.E."/>
            <person name="van Eijk R."/>
            <person name="Schleper C."/>
            <person name="Guy L."/>
            <person name="Ettema T.J."/>
        </authorList>
    </citation>
    <scope>NUCLEOTIDE SEQUENCE</scope>
</reference>
<organism evidence="1">
    <name type="scientific">marine sediment metagenome</name>
    <dbReference type="NCBI Taxonomy" id="412755"/>
    <lineage>
        <taxon>unclassified sequences</taxon>
        <taxon>metagenomes</taxon>
        <taxon>ecological metagenomes</taxon>
    </lineage>
</organism>
<dbReference type="EMBL" id="LAZR01057169">
    <property type="protein sequence ID" value="KKK72622.1"/>
    <property type="molecule type" value="Genomic_DNA"/>
</dbReference>
<comment type="caution">
    <text evidence="1">The sequence shown here is derived from an EMBL/GenBank/DDBJ whole genome shotgun (WGS) entry which is preliminary data.</text>
</comment>